<feature type="transmembrane region" description="Helical" evidence="5">
    <location>
        <begin position="176"/>
        <end position="192"/>
    </location>
</feature>
<dbReference type="Proteomes" id="UP000193963">
    <property type="component" value="Unassembled WGS sequence"/>
</dbReference>
<dbReference type="PANTHER" id="PTHR23514">
    <property type="entry name" value="BYPASS OF STOP CODON PROTEIN 6"/>
    <property type="match status" value="1"/>
</dbReference>
<dbReference type="InterPro" id="IPR051788">
    <property type="entry name" value="MFS_Transporter"/>
</dbReference>
<feature type="transmembrane region" description="Helical" evidence="5">
    <location>
        <begin position="53"/>
        <end position="71"/>
    </location>
</feature>
<feature type="transmembrane region" description="Helical" evidence="5">
    <location>
        <begin position="343"/>
        <end position="361"/>
    </location>
</feature>
<feature type="transmembrane region" description="Helical" evidence="5">
    <location>
        <begin position="12"/>
        <end position="33"/>
    </location>
</feature>
<dbReference type="InterPro" id="IPR011701">
    <property type="entry name" value="MFS"/>
</dbReference>
<gene>
    <name evidence="6" type="primary">ybjJ_2</name>
    <name evidence="6" type="ORF">PSM7751_02228</name>
</gene>
<reference evidence="6 7" key="1">
    <citation type="submission" date="2017-03" db="EMBL/GenBank/DDBJ databases">
        <authorList>
            <person name="Afonso C.L."/>
            <person name="Miller P.J."/>
            <person name="Scott M.A."/>
            <person name="Spackman E."/>
            <person name="Goraichik I."/>
            <person name="Dimitrov K.M."/>
            <person name="Suarez D.L."/>
            <person name="Swayne D.E."/>
        </authorList>
    </citation>
    <scope>NUCLEOTIDE SEQUENCE [LARGE SCALE GENOMIC DNA]</scope>
    <source>
        <strain evidence="6 7">CECT 7751</strain>
    </source>
</reference>
<dbReference type="Gene3D" id="1.20.1250.20">
    <property type="entry name" value="MFS general substrate transporter like domains"/>
    <property type="match status" value="2"/>
</dbReference>
<evidence type="ECO:0000313" key="7">
    <source>
        <dbReference type="Proteomes" id="UP000193963"/>
    </source>
</evidence>
<protein>
    <submittedName>
        <fullName evidence="6">Inner membrane protein YbjJ</fullName>
    </submittedName>
</protein>
<dbReference type="AlphaFoldDB" id="A0A1X6ZD30"/>
<keyword evidence="4 5" id="KW-0472">Membrane</keyword>
<keyword evidence="7" id="KW-1185">Reference proteome</keyword>
<proteinExistence type="predicted"/>
<dbReference type="EMBL" id="FWFN01000004">
    <property type="protein sequence ID" value="SLN47424.1"/>
    <property type="molecule type" value="Genomic_DNA"/>
</dbReference>
<evidence type="ECO:0000256" key="4">
    <source>
        <dbReference type="ARBA" id="ARBA00023136"/>
    </source>
</evidence>
<evidence type="ECO:0000256" key="1">
    <source>
        <dbReference type="ARBA" id="ARBA00004141"/>
    </source>
</evidence>
<dbReference type="OrthoDB" id="9810941at2"/>
<evidence type="ECO:0000256" key="2">
    <source>
        <dbReference type="ARBA" id="ARBA00022692"/>
    </source>
</evidence>
<dbReference type="RefSeq" id="WP_157792200.1">
    <property type="nucleotide sequence ID" value="NZ_FWFN01000004.1"/>
</dbReference>
<keyword evidence="3 5" id="KW-1133">Transmembrane helix</keyword>
<feature type="transmembrane region" description="Helical" evidence="5">
    <location>
        <begin position="148"/>
        <end position="170"/>
    </location>
</feature>
<dbReference type="SUPFAM" id="SSF103473">
    <property type="entry name" value="MFS general substrate transporter"/>
    <property type="match status" value="1"/>
</dbReference>
<feature type="transmembrane region" description="Helical" evidence="5">
    <location>
        <begin position="373"/>
        <end position="393"/>
    </location>
</feature>
<evidence type="ECO:0000256" key="3">
    <source>
        <dbReference type="ARBA" id="ARBA00022989"/>
    </source>
</evidence>
<dbReference type="InterPro" id="IPR036259">
    <property type="entry name" value="MFS_trans_sf"/>
</dbReference>
<feature type="transmembrane region" description="Helical" evidence="5">
    <location>
        <begin position="252"/>
        <end position="268"/>
    </location>
</feature>
<name>A0A1X6ZD30_9RHOB</name>
<accession>A0A1X6ZD30</accession>
<keyword evidence="2 5" id="KW-0812">Transmembrane</keyword>
<dbReference type="PANTHER" id="PTHR23514:SF13">
    <property type="entry name" value="INNER MEMBRANE PROTEIN YBJJ"/>
    <property type="match status" value="1"/>
</dbReference>
<dbReference type="Pfam" id="PF07690">
    <property type="entry name" value="MFS_1"/>
    <property type="match status" value="1"/>
</dbReference>
<dbReference type="GO" id="GO:0016020">
    <property type="term" value="C:membrane"/>
    <property type="evidence" value="ECO:0007669"/>
    <property type="project" value="UniProtKB-SubCell"/>
</dbReference>
<comment type="subcellular location">
    <subcellularLocation>
        <location evidence="1">Membrane</location>
        <topology evidence="1">Multi-pass membrane protein</topology>
    </subcellularLocation>
</comment>
<sequence>MIPQLSRPLTRPLSLPLFALPASIFFANALLYVTLFSRLPEVTAAQGIGPSTLGLALLAQMAGTLLGFPLAARLIDRLGARRVAGATLLAAMALLPLAASGVMAPGLLGLALPLFGYGVAMAIMEVAKNLIAARIEEDSGRNVISRSHGFWSAGLFVGALLGGRAADAGLSPSRELLLLGVACLPLIALLLRHRDPAAPPVPDDGPRFARPDAFVLCLLVLVAGFSVTEGVVYDWSMFYLRNTLEMDAVRAARIYAAFTLGMFAARMIGDGLRARMSVPLLLRSMAILCLTGLLLSLVAPGLGLGAFGLGAGFAMIGGGVALAAPVATSLAMRHPTRSPTRTMAAYSLVSLLALFAVPPMLGSLVEAQGAASAFTVAMPVLAVVVLFAGPITARMMR</sequence>
<dbReference type="GO" id="GO:0022857">
    <property type="term" value="F:transmembrane transporter activity"/>
    <property type="evidence" value="ECO:0007669"/>
    <property type="project" value="InterPro"/>
</dbReference>
<feature type="transmembrane region" description="Helical" evidence="5">
    <location>
        <begin position="110"/>
        <end position="127"/>
    </location>
</feature>
<feature type="transmembrane region" description="Helical" evidence="5">
    <location>
        <begin position="83"/>
        <end position="104"/>
    </location>
</feature>
<feature type="transmembrane region" description="Helical" evidence="5">
    <location>
        <begin position="280"/>
        <end position="299"/>
    </location>
</feature>
<evidence type="ECO:0000313" key="6">
    <source>
        <dbReference type="EMBL" id="SLN47424.1"/>
    </source>
</evidence>
<evidence type="ECO:0000256" key="5">
    <source>
        <dbReference type="SAM" id="Phobius"/>
    </source>
</evidence>
<feature type="transmembrane region" description="Helical" evidence="5">
    <location>
        <begin position="305"/>
        <end position="331"/>
    </location>
</feature>
<feature type="transmembrane region" description="Helical" evidence="5">
    <location>
        <begin position="213"/>
        <end position="232"/>
    </location>
</feature>
<organism evidence="6 7">
    <name type="scientific">Pseudooceanicola marinus</name>
    <dbReference type="NCBI Taxonomy" id="396013"/>
    <lineage>
        <taxon>Bacteria</taxon>
        <taxon>Pseudomonadati</taxon>
        <taxon>Pseudomonadota</taxon>
        <taxon>Alphaproteobacteria</taxon>
        <taxon>Rhodobacterales</taxon>
        <taxon>Paracoccaceae</taxon>
        <taxon>Pseudooceanicola</taxon>
    </lineage>
</organism>